<accession>A0AA38JAH5</accession>
<keyword evidence="2" id="KW-1185">Reference proteome</keyword>
<dbReference type="AlphaFoldDB" id="A0AA38JAH5"/>
<evidence type="ECO:0000313" key="2">
    <source>
        <dbReference type="Proteomes" id="UP001176059"/>
    </source>
</evidence>
<dbReference type="Proteomes" id="UP001176059">
    <property type="component" value="Unassembled WGS sequence"/>
</dbReference>
<dbReference type="EMBL" id="JANVFO010000070">
    <property type="protein sequence ID" value="KAJ3718092.1"/>
    <property type="molecule type" value="Genomic_DNA"/>
</dbReference>
<sequence>MSSNTVTESRVKLSLLRRAGSSIQQAERVHRTNLPALVGWIKKLTLEDRMEKNWSIERKKNALRRELQAMHEAGLSDAGGSPVASLYSITSEEWDSVRKTPTLFQRLKEWIPARYLSWMTQMNEAEAQGKLLHQTAGASLVAPPANSKLMDPIVEHVEDPTAVTEVDIPHQLHEMAKYHRYLPLPIFTDNNLLYVRNHLSKIKTEKIRLPNTTEKISILLLSDILDQLKIREASVNEGLTYAKFEQAAANYYRFETERDPDGRAGNRSTWTKSHFLFWTNRSDAEDTFPFWKPLELEMCQARQDRNLQFDLNSYRLTWSRVLITQDYSR</sequence>
<comment type="caution">
    <text evidence="1">The sequence shown here is derived from an EMBL/GenBank/DDBJ whole genome shotgun (WGS) entry which is preliminary data.</text>
</comment>
<name>A0AA38JAH5_9AGAR</name>
<organism evidence="1 2">
    <name type="scientific">Lentinula guzmanii</name>
    <dbReference type="NCBI Taxonomy" id="2804957"/>
    <lineage>
        <taxon>Eukaryota</taxon>
        <taxon>Fungi</taxon>
        <taxon>Dikarya</taxon>
        <taxon>Basidiomycota</taxon>
        <taxon>Agaricomycotina</taxon>
        <taxon>Agaricomycetes</taxon>
        <taxon>Agaricomycetidae</taxon>
        <taxon>Agaricales</taxon>
        <taxon>Marasmiineae</taxon>
        <taxon>Omphalotaceae</taxon>
        <taxon>Lentinula</taxon>
    </lineage>
</organism>
<proteinExistence type="predicted"/>
<reference evidence="1" key="1">
    <citation type="submission" date="2022-08" db="EMBL/GenBank/DDBJ databases">
        <authorList>
            <consortium name="DOE Joint Genome Institute"/>
            <person name="Min B."/>
            <person name="Sierra-Patev S."/>
            <person name="Naranjo-Ortiz M."/>
            <person name="Looney B."/>
            <person name="Konkel Z."/>
            <person name="Slot J.C."/>
            <person name="Sakamoto Y."/>
            <person name="Steenwyk J.L."/>
            <person name="Rokas A."/>
            <person name="Carro J."/>
            <person name="Camarero S."/>
            <person name="Ferreira P."/>
            <person name="Molpeceres G."/>
            <person name="Ruiz-duenas F.J."/>
            <person name="Serrano A."/>
            <person name="Henrissat B."/>
            <person name="Drula E."/>
            <person name="Hughes K.W."/>
            <person name="Mata J.L."/>
            <person name="Ishikawa N.K."/>
            <person name="Vargas-Isla R."/>
            <person name="Ushijima S."/>
            <person name="Smith C.A."/>
            <person name="Ahrendt S."/>
            <person name="Andreopoulos W."/>
            <person name="He G."/>
            <person name="LaButti K."/>
            <person name="Lipzen A."/>
            <person name="Ng V."/>
            <person name="Riley R."/>
            <person name="Sandor L."/>
            <person name="Barry K."/>
            <person name="Martinez A.T."/>
            <person name="Xiao Y."/>
            <person name="Gibbons J.G."/>
            <person name="Terashima K."/>
            <person name="Hibbett D.S."/>
            <person name="Grigoriev I.V."/>
        </authorList>
    </citation>
    <scope>NUCLEOTIDE SEQUENCE</scope>
    <source>
        <strain evidence="1">ET3784</strain>
    </source>
</reference>
<protein>
    <submittedName>
        <fullName evidence="1">Uncharacterized protein</fullName>
    </submittedName>
</protein>
<evidence type="ECO:0000313" key="1">
    <source>
        <dbReference type="EMBL" id="KAJ3718092.1"/>
    </source>
</evidence>
<gene>
    <name evidence="1" type="ORF">DFJ43DRAFT_775221</name>
</gene>
<reference evidence="1" key="2">
    <citation type="journal article" date="2023" name="Proc. Natl. Acad. Sci. U.S.A.">
        <title>A global phylogenomic analysis of the shiitake genus Lentinula.</title>
        <authorList>
            <person name="Sierra-Patev S."/>
            <person name="Min B."/>
            <person name="Naranjo-Ortiz M."/>
            <person name="Looney B."/>
            <person name="Konkel Z."/>
            <person name="Slot J.C."/>
            <person name="Sakamoto Y."/>
            <person name="Steenwyk J.L."/>
            <person name="Rokas A."/>
            <person name="Carro J."/>
            <person name="Camarero S."/>
            <person name="Ferreira P."/>
            <person name="Molpeceres G."/>
            <person name="Ruiz-Duenas F.J."/>
            <person name="Serrano A."/>
            <person name="Henrissat B."/>
            <person name="Drula E."/>
            <person name="Hughes K.W."/>
            <person name="Mata J.L."/>
            <person name="Ishikawa N.K."/>
            <person name="Vargas-Isla R."/>
            <person name="Ushijima S."/>
            <person name="Smith C.A."/>
            <person name="Donoghue J."/>
            <person name="Ahrendt S."/>
            <person name="Andreopoulos W."/>
            <person name="He G."/>
            <person name="LaButti K."/>
            <person name="Lipzen A."/>
            <person name="Ng V."/>
            <person name="Riley R."/>
            <person name="Sandor L."/>
            <person name="Barry K."/>
            <person name="Martinez A.T."/>
            <person name="Xiao Y."/>
            <person name="Gibbons J.G."/>
            <person name="Terashima K."/>
            <person name="Grigoriev I.V."/>
            <person name="Hibbett D."/>
        </authorList>
    </citation>
    <scope>NUCLEOTIDE SEQUENCE</scope>
    <source>
        <strain evidence="1">ET3784</strain>
    </source>
</reference>